<feature type="domain" description="TonB-dependent receptor-like beta-barrel" evidence="13">
    <location>
        <begin position="166"/>
        <end position="585"/>
    </location>
</feature>
<evidence type="ECO:0000313" key="15">
    <source>
        <dbReference type="EMBL" id="SFJ18884.1"/>
    </source>
</evidence>
<dbReference type="STRING" id="1144750.SAMN05443431_10543"/>
<protein>
    <submittedName>
        <fullName evidence="15">Iron complex outermembrane recepter protein</fullName>
    </submittedName>
</protein>
<keyword evidence="7 10" id="KW-0472">Membrane</keyword>
<reference evidence="16" key="1">
    <citation type="submission" date="2016-10" db="EMBL/GenBank/DDBJ databases">
        <authorList>
            <person name="Varghese N."/>
            <person name="Submissions S."/>
        </authorList>
    </citation>
    <scope>NUCLEOTIDE SEQUENCE [LARGE SCALE GENOMIC DNA]</scope>
    <source>
        <strain evidence="16">DSM 28881</strain>
    </source>
</reference>
<organism evidence="15 16">
    <name type="scientific">Olleya namhaensis</name>
    <dbReference type="NCBI Taxonomy" id="1144750"/>
    <lineage>
        <taxon>Bacteria</taxon>
        <taxon>Pseudomonadati</taxon>
        <taxon>Bacteroidota</taxon>
        <taxon>Flavobacteriia</taxon>
        <taxon>Flavobacteriales</taxon>
        <taxon>Flavobacteriaceae</taxon>
    </lineage>
</organism>
<evidence type="ECO:0000256" key="6">
    <source>
        <dbReference type="ARBA" id="ARBA00023077"/>
    </source>
</evidence>
<evidence type="ECO:0000256" key="7">
    <source>
        <dbReference type="ARBA" id="ARBA00023136"/>
    </source>
</evidence>
<keyword evidence="2 10" id="KW-0813">Transport</keyword>
<dbReference type="Pfam" id="PF07715">
    <property type="entry name" value="Plug"/>
    <property type="match status" value="1"/>
</dbReference>
<dbReference type="Gene3D" id="2.170.130.10">
    <property type="entry name" value="TonB-dependent receptor, plug domain"/>
    <property type="match status" value="1"/>
</dbReference>
<evidence type="ECO:0000256" key="12">
    <source>
        <dbReference type="SAM" id="SignalP"/>
    </source>
</evidence>
<keyword evidence="6 11" id="KW-0798">TonB box</keyword>
<keyword evidence="9 10" id="KW-0998">Cell outer membrane</keyword>
<evidence type="ECO:0000256" key="9">
    <source>
        <dbReference type="ARBA" id="ARBA00023237"/>
    </source>
</evidence>
<dbReference type="Pfam" id="PF00593">
    <property type="entry name" value="TonB_dep_Rec_b-barrel"/>
    <property type="match status" value="1"/>
</dbReference>
<feature type="chain" id="PRO_5011538341" evidence="12">
    <location>
        <begin position="20"/>
        <end position="611"/>
    </location>
</feature>
<evidence type="ECO:0000259" key="14">
    <source>
        <dbReference type="Pfam" id="PF07715"/>
    </source>
</evidence>
<evidence type="ECO:0000256" key="2">
    <source>
        <dbReference type="ARBA" id="ARBA00022448"/>
    </source>
</evidence>
<evidence type="ECO:0000256" key="1">
    <source>
        <dbReference type="ARBA" id="ARBA00004571"/>
    </source>
</evidence>
<keyword evidence="16" id="KW-1185">Reference proteome</keyword>
<dbReference type="InterPro" id="IPR000531">
    <property type="entry name" value="Beta-barrel_TonB"/>
</dbReference>
<name>A0A1I3PBB4_9FLAO</name>
<keyword evidence="8" id="KW-0675">Receptor</keyword>
<dbReference type="PROSITE" id="PS52016">
    <property type="entry name" value="TONB_DEPENDENT_REC_3"/>
    <property type="match status" value="1"/>
</dbReference>
<comment type="similarity">
    <text evidence="10 11">Belongs to the TonB-dependent receptor family.</text>
</comment>
<evidence type="ECO:0000256" key="4">
    <source>
        <dbReference type="ARBA" id="ARBA00022692"/>
    </source>
</evidence>
<dbReference type="GO" id="GO:0044718">
    <property type="term" value="P:siderophore transmembrane transport"/>
    <property type="evidence" value="ECO:0007669"/>
    <property type="project" value="TreeGrafter"/>
</dbReference>
<dbReference type="RefSeq" id="WP_143067799.1">
    <property type="nucleotide sequence ID" value="NZ_FORM01000005.1"/>
</dbReference>
<sequence>MKKTIILLLAVCFSVVSFAQTQLDSIQYLDVIELSDIKLKAFTNTQTVLKLSDSIIKKGNPLLTHLLNNNSTIYFKENGFGMVSSPSFRGTTAQQTAVIWNGININSQLNGQTDFSTVNTKLFDNIDVRSGGGSVLYGSGAIGGSIHLNNKIAYNNTDSHYVGVNYGSFNTINSTYKGHFSTDKLSINANVSYLKSDNDYDYVDSNKSNLNGEFYSNTIGLNLGYKFNDNNIIKAYSNFYDGQRHFSLQLPTETPSKYKNRDSRNLLEYVGLFGGFTSKLKVAYLTESYKYFSNIERDVYTDGGVNTLILKYDLSYKLGDNITINPVLDYTQNTGEGSSISKVKRNVTGFNLLFKQEVTSNFLYEITTRQEITDNYKSPFLYSLGLKYDISDAYTVTLNGSKNYRVPTFNDLYWQSGGNLDLKPETSYQLELGNTFTFKTVDFSVTGFYNDITDMIRWLPTTTVWRPINTDHVKTYGVEAQLNATHYFGKNQLTLTSNYAYTISEDQQRNAQLIYVPYHKATATLGYNYKRLSAYYQYVFVGEVFTQSDNNPKYNIDAYYLSNLGIDYTLGKKKNITVGAQLNNIFNHNYQSVLGRFMPGTHFNTYLNFNF</sequence>
<evidence type="ECO:0000313" key="16">
    <source>
        <dbReference type="Proteomes" id="UP000199559"/>
    </source>
</evidence>
<dbReference type="AlphaFoldDB" id="A0A1I3PBB4"/>
<dbReference type="SUPFAM" id="SSF56935">
    <property type="entry name" value="Porins"/>
    <property type="match status" value="1"/>
</dbReference>
<dbReference type="PANTHER" id="PTHR30069">
    <property type="entry name" value="TONB-DEPENDENT OUTER MEMBRANE RECEPTOR"/>
    <property type="match status" value="1"/>
</dbReference>
<dbReference type="InterPro" id="IPR037066">
    <property type="entry name" value="Plug_dom_sf"/>
</dbReference>
<dbReference type="EMBL" id="FORM01000005">
    <property type="protein sequence ID" value="SFJ18884.1"/>
    <property type="molecule type" value="Genomic_DNA"/>
</dbReference>
<gene>
    <name evidence="15" type="ORF">SAMN05443431_10543</name>
</gene>
<evidence type="ECO:0000256" key="11">
    <source>
        <dbReference type="RuleBase" id="RU003357"/>
    </source>
</evidence>
<dbReference type="GO" id="GO:0009279">
    <property type="term" value="C:cell outer membrane"/>
    <property type="evidence" value="ECO:0007669"/>
    <property type="project" value="UniProtKB-SubCell"/>
</dbReference>
<feature type="signal peptide" evidence="12">
    <location>
        <begin position="1"/>
        <end position="19"/>
    </location>
</feature>
<keyword evidence="3 10" id="KW-1134">Transmembrane beta strand</keyword>
<dbReference type="InterPro" id="IPR039426">
    <property type="entry name" value="TonB-dep_rcpt-like"/>
</dbReference>
<dbReference type="InterPro" id="IPR012910">
    <property type="entry name" value="Plug_dom"/>
</dbReference>
<dbReference type="Gene3D" id="2.40.170.20">
    <property type="entry name" value="TonB-dependent receptor, beta-barrel domain"/>
    <property type="match status" value="1"/>
</dbReference>
<evidence type="ECO:0000256" key="8">
    <source>
        <dbReference type="ARBA" id="ARBA00023170"/>
    </source>
</evidence>
<dbReference type="Proteomes" id="UP000199559">
    <property type="component" value="Unassembled WGS sequence"/>
</dbReference>
<comment type="subcellular location">
    <subcellularLocation>
        <location evidence="1 10">Cell outer membrane</location>
        <topology evidence="1 10">Multi-pass membrane protein</topology>
    </subcellularLocation>
</comment>
<proteinExistence type="inferred from homology"/>
<dbReference type="InterPro" id="IPR036942">
    <property type="entry name" value="Beta-barrel_TonB_sf"/>
</dbReference>
<dbReference type="PANTHER" id="PTHR30069:SF29">
    <property type="entry name" value="HEMOGLOBIN AND HEMOGLOBIN-HAPTOGLOBIN-BINDING PROTEIN 1-RELATED"/>
    <property type="match status" value="1"/>
</dbReference>
<keyword evidence="4 10" id="KW-0812">Transmembrane</keyword>
<evidence type="ECO:0000256" key="3">
    <source>
        <dbReference type="ARBA" id="ARBA00022452"/>
    </source>
</evidence>
<evidence type="ECO:0000256" key="5">
    <source>
        <dbReference type="ARBA" id="ARBA00022729"/>
    </source>
</evidence>
<accession>A0A1I3PBB4</accession>
<evidence type="ECO:0000256" key="10">
    <source>
        <dbReference type="PROSITE-ProRule" id="PRU01360"/>
    </source>
</evidence>
<evidence type="ECO:0000259" key="13">
    <source>
        <dbReference type="Pfam" id="PF00593"/>
    </source>
</evidence>
<keyword evidence="5 12" id="KW-0732">Signal</keyword>
<dbReference type="GO" id="GO:0015344">
    <property type="term" value="F:siderophore uptake transmembrane transporter activity"/>
    <property type="evidence" value="ECO:0007669"/>
    <property type="project" value="TreeGrafter"/>
</dbReference>
<feature type="domain" description="TonB-dependent receptor plug" evidence="14">
    <location>
        <begin position="53"/>
        <end position="144"/>
    </location>
</feature>